<evidence type="ECO:0000256" key="5">
    <source>
        <dbReference type="SAM" id="MobiDB-lite"/>
    </source>
</evidence>
<dbReference type="Gene3D" id="3.40.640.10">
    <property type="entry name" value="Type I PLP-dependent aspartate aminotransferase-like (Major domain)"/>
    <property type="match status" value="1"/>
</dbReference>
<evidence type="ECO:0000256" key="3">
    <source>
        <dbReference type="ARBA" id="ARBA00022679"/>
    </source>
</evidence>
<dbReference type="NCBIfam" id="TIGR01326">
    <property type="entry name" value="OAH_OAS_sulfhy"/>
    <property type="match status" value="1"/>
</dbReference>
<dbReference type="GO" id="GO:0006535">
    <property type="term" value="P:cysteine biosynthetic process from serine"/>
    <property type="evidence" value="ECO:0007669"/>
    <property type="project" value="TreeGrafter"/>
</dbReference>
<dbReference type="InterPro" id="IPR000277">
    <property type="entry name" value="Cys/Met-Metab_PyrdxlP-dep_enz"/>
</dbReference>
<dbReference type="InterPro" id="IPR015424">
    <property type="entry name" value="PyrdxlP-dep_Trfase"/>
</dbReference>
<dbReference type="AlphaFoldDB" id="A0A133U8U8"/>
<dbReference type="FunFam" id="3.40.640.10:FF:000035">
    <property type="entry name" value="O-succinylhomoserine sulfhydrylase"/>
    <property type="match status" value="1"/>
</dbReference>
<comment type="caution">
    <text evidence="6">The sequence shown here is derived from an EMBL/GenBank/DDBJ whole genome shotgun (WGS) entry which is preliminary data.</text>
</comment>
<comment type="cofactor">
    <cofactor evidence="1">
        <name>pyridoxal 5'-phosphate</name>
        <dbReference type="ChEBI" id="CHEBI:597326"/>
    </cofactor>
</comment>
<feature type="region of interest" description="Disordered" evidence="5">
    <location>
        <begin position="1"/>
        <end position="28"/>
    </location>
</feature>
<dbReference type="GO" id="GO:0071269">
    <property type="term" value="P:L-homocysteine biosynthetic process"/>
    <property type="evidence" value="ECO:0007669"/>
    <property type="project" value="TreeGrafter"/>
</dbReference>
<sequence>MEEKKYRFGTSTLHAGQDPDPETRSRAPPIYPTVAYTFKDTEQAADLFALRPPEFPGQIYSRFTNPTYEVLEKRITSLEGGVAAAATASGQAATTLALATIVSTGDKVVASKTLYGGTVTLFDLTFPNKFGIEVEFVEPEVESFAEAIDDDTKAVFGETIGNPKLNILDVEKVAKISHENNIPLFIDNTFATPYLCSPFDWNADIVIHSATKWIGGHGTVLGGLIVDSGRFDWSHGNFPEITGTDPGYRGGINYWNEFGKLSYIVKLKSRYTRDFGPCMSPFNAFLLLQGLETLHLRMEKHSENALKVAEFLEDHPKVDWVVYPGLSTHETHDLAQKYLKNGYGGMVGFGISGGSDAGKGFIENLELFSHLANVGDAKSLAIHPWSTTHSQLTPQQRRESGVTEDFIRLSVGIEDTQDILEDIDQAIGGV</sequence>
<evidence type="ECO:0000256" key="4">
    <source>
        <dbReference type="ARBA" id="ARBA00022898"/>
    </source>
</evidence>
<dbReference type="PROSITE" id="PS00868">
    <property type="entry name" value="CYS_MET_METAB_PP"/>
    <property type="match status" value="1"/>
</dbReference>
<dbReference type="GO" id="GO:0019346">
    <property type="term" value="P:transsulfuration"/>
    <property type="evidence" value="ECO:0007669"/>
    <property type="project" value="InterPro"/>
</dbReference>
<dbReference type="Proteomes" id="UP000070184">
    <property type="component" value="Unassembled WGS sequence"/>
</dbReference>
<dbReference type="InterPro" id="IPR006235">
    <property type="entry name" value="OAc-hSer/O-AcSer_sulfhydrylase"/>
</dbReference>
<name>A0A133U8U8_9EURY</name>
<comment type="similarity">
    <text evidence="2">Belongs to the trans-sulfuration enzymes family.</text>
</comment>
<gene>
    <name evidence="6" type="ORF">AKJ61_00295</name>
</gene>
<keyword evidence="3 6" id="KW-0808">Transferase</keyword>
<dbReference type="PIRSF" id="PIRSF001434">
    <property type="entry name" value="CGS"/>
    <property type="match status" value="1"/>
</dbReference>
<dbReference type="Pfam" id="PF01053">
    <property type="entry name" value="Cys_Met_Meta_PP"/>
    <property type="match status" value="1"/>
</dbReference>
<dbReference type="SUPFAM" id="SSF53383">
    <property type="entry name" value="PLP-dependent transferases"/>
    <property type="match status" value="1"/>
</dbReference>
<dbReference type="InterPro" id="IPR015421">
    <property type="entry name" value="PyrdxlP-dep_Trfase_major"/>
</dbReference>
<dbReference type="EC" id="2.5.1.49" evidence="6"/>
<dbReference type="PATRIC" id="fig|1698260.3.peg.73"/>
<proteinExistence type="inferred from homology"/>
<dbReference type="CDD" id="cd00614">
    <property type="entry name" value="CGS_like"/>
    <property type="match status" value="1"/>
</dbReference>
<keyword evidence="7" id="KW-1185">Reference proteome</keyword>
<dbReference type="EMBL" id="LHXK01000002">
    <property type="protein sequence ID" value="KXA90615.1"/>
    <property type="molecule type" value="Genomic_DNA"/>
</dbReference>
<dbReference type="InterPro" id="IPR054542">
    <property type="entry name" value="Cys_met_metab_PP"/>
</dbReference>
<accession>A0A133U8U8</accession>
<dbReference type="Gene3D" id="3.90.1150.10">
    <property type="entry name" value="Aspartate Aminotransferase, domain 1"/>
    <property type="match status" value="1"/>
</dbReference>
<dbReference type="InterPro" id="IPR015422">
    <property type="entry name" value="PyrdxlP-dep_Trfase_small"/>
</dbReference>
<dbReference type="GO" id="GO:0030170">
    <property type="term" value="F:pyridoxal phosphate binding"/>
    <property type="evidence" value="ECO:0007669"/>
    <property type="project" value="InterPro"/>
</dbReference>
<dbReference type="PANTHER" id="PTHR43797:SF2">
    <property type="entry name" value="HOMOCYSTEINE_CYSTEINE SYNTHASE"/>
    <property type="match status" value="1"/>
</dbReference>
<dbReference type="GO" id="GO:0004124">
    <property type="term" value="F:cysteine synthase activity"/>
    <property type="evidence" value="ECO:0007669"/>
    <property type="project" value="TreeGrafter"/>
</dbReference>
<evidence type="ECO:0000313" key="7">
    <source>
        <dbReference type="Proteomes" id="UP000070184"/>
    </source>
</evidence>
<evidence type="ECO:0000313" key="6">
    <source>
        <dbReference type="EMBL" id="KXA90615.1"/>
    </source>
</evidence>
<dbReference type="GO" id="GO:0003961">
    <property type="term" value="F:O-acetylhomoserine aminocarboxypropyltransferase activity"/>
    <property type="evidence" value="ECO:0007669"/>
    <property type="project" value="UniProtKB-EC"/>
</dbReference>
<evidence type="ECO:0000256" key="1">
    <source>
        <dbReference type="ARBA" id="ARBA00001933"/>
    </source>
</evidence>
<evidence type="ECO:0000256" key="2">
    <source>
        <dbReference type="ARBA" id="ARBA00009077"/>
    </source>
</evidence>
<keyword evidence="4" id="KW-0663">Pyridoxal phosphate</keyword>
<reference evidence="6 7" key="1">
    <citation type="journal article" date="2016" name="Sci. Rep.">
        <title>Metabolic traits of an uncultured archaeal lineage -MSBL1- from brine pools of the Red Sea.</title>
        <authorList>
            <person name="Mwirichia R."/>
            <person name="Alam I."/>
            <person name="Rashid M."/>
            <person name="Vinu M."/>
            <person name="Ba-Alawi W."/>
            <person name="Anthony Kamau A."/>
            <person name="Kamanda Ngugi D."/>
            <person name="Goker M."/>
            <person name="Klenk H.P."/>
            <person name="Bajic V."/>
            <person name="Stingl U."/>
        </authorList>
    </citation>
    <scope>NUCLEOTIDE SEQUENCE [LARGE SCALE GENOMIC DNA]</scope>
    <source>
        <strain evidence="6">SCGC-AAA259B11</strain>
    </source>
</reference>
<dbReference type="GO" id="GO:0005737">
    <property type="term" value="C:cytoplasm"/>
    <property type="evidence" value="ECO:0007669"/>
    <property type="project" value="TreeGrafter"/>
</dbReference>
<organism evidence="6 7">
    <name type="scientific">candidate division MSBL1 archaeon SCGC-AAA259B11</name>
    <dbReference type="NCBI Taxonomy" id="1698260"/>
    <lineage>
        <taxon>Archaea</taxon>
        <taxon>Methanobacteriati</taxon>
        <taxon>Methanobacteriota</taxon>
        <taxon>candidate division MSBL1</taxon>
    </lineage>
</organism>
<protein>
    <submittedName>
        <fullName evidence="6">O-acetylhomoserine aminocarboxypropyltransferase</fullName>
        <ecNumber evidence="6">2.5.1.49</ecNumber>
    </submittedName>
</protein>
<dbReference type="PANTHER" id="PTHR43797">
    <property type="entry name" value="HOMOCYSTEINE/CYSTEINE SYNTHASE"/>
    <property type="match status" value="1"/>
</dbReference>